<organism evidence="2 3">
    <name type="scientific">Ajellomyces dermatitidis (strain ER-3 / ATCC MYA-2586)</name>
    <name type="common">Blastomyces dermatitidis</name>
    <dbReference type="NCBI Taxonomy" id="559297"/>
    <lineage>
        <taxon>Eukaryota</taxon>
        <taxon>Fungi</taxon>
        <taxon>Dikarya</taxon>
        <taxon>Ascomycota</taxon>
        <taxon>Pezizomycotina</taxon>
        <taxon>Eurotiomycetes</taxon>
        <taxon>Eurotiomycetidae</taxon>
        <taxon>Onygenales</taxon>
        <taxon>Ajellomycetaceae</taxon>
        <taxon>Blastomyces</taxon>
    </lineage>
</organism>
<gene>
    <name evidence="2" type="ORF">BDCG_07405</name>
</gene>
<dbReference type="RefSeq" id="XP_045278646.1">
    <property type="nucleotide sequence ID" value="XM_045423200.1"/>
</dbReference>
<evidence type="ECO:0000313" key="3">
    <source>
        <dbReference type="Proteomes" id="UP000002039"/>
    </source>
</evidence>
<sequence length="276" mass="29793">MFSGMICMDADADIEPNVESLIENLEDVIMEELPVPCVAGSSMSPPAPSVPSSAAPPQSPTPAPVSGSPAPATPVPATPTPATPGFAASAFVTSSPCFKKMLYIKKLFITVKFNIVKISALMNSFRMIDLYQPILWCLSSDFVVQAKDIHVFRNGNVNIVLFYTRGREAHTPCLGCYCGNELFAHCVLLPAFSYVSLSLSEKPCFLVASVPETILIKDDNAAETTLFHSQASSVIFSPFSAEKIVHIPGWVEMAWSHTSADVSDSSFSVVFMIELM</sequence>
<feature type="region of interest" description="Disordered" evidence="1">
    <location>
        <begin position="40"/>
        <end position="78"/>
    </location>
</feature>
<evidence type="ECO:0000256" key="1">
    <source>
        <dbReference type="SAM" id="MobiDB-lite"/>
    </source>
</evidence>
<evidence type="ECO:0000313" key="2">
    <source>
        <dbReference type="EMBL" id="EEQ92285.2"/>
    </source>
</evidence>
<name>A0ABP2F6Q0_AJEDR</name>
<accession>A0ABP2F6Q0</accession>
<proteinExistence type="predicted"/>
<reference evidence="3" key="1">
    <citation type="journal article" date="2015" name="PLoS Genet.">
        <title>The dynamic genome and transcriptome of the human fungal pathogen Blastomyces and close relative Emmonsia.</title>
        <authorList>
            <person name="Munoz J.F."/>
            <person name="Gauthier G.M."/>
            <person name="Desjardins C.A."/>
            <person name="Gallo J.E."/>
            <person name="Holder J."/>
            <person name="Sullivan T.D."/>
            <person name="Marty A.J."/>
            <person name="Carmen J.C."/>
            <person name="Chen Z."/>
            <person name="Ding L."/>
            <person name="Gujja S."/>
            <person name="Magrini V."/>
            <person name="Misas E."/>
            <person name="Mitreva M."/>
            <person name="Priest M."/>
            <person name="Saif S."/>
            <person name="Whiston E.A."/>
            <person name="Young S."/>
            <person name="Zeng Q."/>
            <person name="Goldman W.E."/>
            <person name="Mardis E.R."/>
            <person name="Taylor J.W."/>
            <person name="McEwen J.G."/>
            <person name="Clay O.K."/>
            <person name="Klein B.S."/>
            <person name="Cuomo C.A."/>
        </authorList>
    </citation>
    <scope>NUCLEOTIDE SEQUENCE [LARGE SCALE GENOMIC DNA]</scope>
    <source>
        <strain evidence="3">ER-3 / ATCC MYA-2586</strain>
    </source>
</reference>
<dbReference type="Proteomes" id="UP000002039">
    <property type="component" value="Unassembled WGS sequence"/>
</dbReference>
<protein>
    <submittedName>
        <fullName evidence="2">Uncharacterized protein</fullName>
    </submittedName>
</protein>
<dbReference type="GeneID" id="69029146"/>
<dbReference type="EMBL" id="EQ999980">
    <property type="protein sequence ID" value="EEQ92285.2"/>
    <property type="molecule type" value="Genomic_DNA"/>
</dbReference>
<feature type="compositionally biased region" description="Low complexity" evidence="1">
    <location>
        <begin position="40"/>
        <end position="56"/>
    </location>
</feature>
<keyword evidence="3" id="KW-1185">Reference proteome</keyword>